<sequence length="640" mass="72476">MLRELNQSFWPKKDEGGLPRKMLPGAYHHLLQDRQEEGERERGGGRRESSLGAAMDSTSVIIIGAGMSGISAAKTLSDAGVKDILILEATNRIGGRIRNTYFADLSVETGANWIEGVHGEEQNPIWEMAQQLGLRTFRSDYTVEAAIDESEKIHSLGEKYSKTLPPSGRNDISISTFQRLENKIPSTPLEMIVDYYSYDYEFAEPPRVTSLQNTVPLPTFDDFGDNVYFVADERGYKSLVYNLATMFLKTNSQGVIVDPRLQLGKVVTEIQYSGDGATVSTDDTSSYRADFVLVSVSIGVLQSDLIKFNPVLPKWKILALYEFDMAVYTKIFLKFPFKFWPDGDDREFFLYASKRRGYYPVWQHFEKQYPGANILMVTVTDEESRRIEQQDESTTKTEAMEVLRSMFGKDIPQATDILVPRWWSNKFFRGSFSNWPLGVNRHEFDSIKAPIKRLYFTGEHTSEHYNGYVHGAYLAGIDSANMIIQHIRDGFFEVEIKPKDSRAEMEYKEDDHDHGCFYEDQQFWITQMPPIILGKEGAPPTSNIFMDSPGCKADGPHGAPEATSKLLQRRSKKGEGCEGGSITSKEDRDVKVIVAAASKREKGMTREQQHQVFIIRSAACHSHPNDSRTKENVGRHVSMI</sequence>
<dbReference type="PRINTS" id="PR00757">
    <property type="entry name" value="AMINEOXDASEF"/>
</dbReference>
<evidence type="ECO:0000256" key="3">
    <source>
        <dbReference type="ARBA" id="ARBA00005995"/>
    </source>
</evidence>
<keyword evidence="4" id="KW-0285">Flavoprotein</keyword>
<keyword evidence="5" id="KW-0274">FAD</keyword>
<dbReference type="Proteomes" id="UP001055439">
    <property type="component" value="Chromosome 5"/>
</dbReference>
<evidence type="ECO:0000313" key="10">
    <source>
        <dbReference type="EMBL" id="URE00871.1"/>
    </source>
</evidence>
<gene>
    <name evidence="10" type="ORF">MUK42_20819</name>
</gene>
<keyword evidence="11" id="KW-1185">Reference proteome</keyword>
<dbReference type="PANTHER" id="PTHR10742">
    <property type="entry name" value="FLAVIN MONOAMINE OXIDASE"/>
    <property type="match status" value="1"/>
</dbReference>
<evidence type="ECO:0000256" key="5">
    <source>
        <dbReference type="ARBA" id="ARBA00022827"/>
    </source>
</evidence>
<feature type="region of interest" description="Disordered" evidence="8">
    <location>
        <begin position="553"/>
        <end position="583"/>
    </location>
</feature>
<keyword evidence="6" id="KW-0560">Oxidoreductase</keyword>
<dbReference type="GO" id="GO:0046592">
    <property type="term" value="F:polyamine oxidase activity"/>
    <property type="evidence" value="ECO:0007669"/>
    <property type="project" value="UniProtKB-ARBA"/>
</dbReference>
<comment type="pathway">
    <text evidence="2">Amine and polyamine degradation; spermine degradation.</text>
</comment>
<feature type="binding site" evidence="7">
    <location>
        <position position="267"/>
    </location>
    <ligand>
        <name>FAD</name>
        <dbReference type="ChEBI" id="CHEBI:57692"/>
    </ligand>
</feature>
<feature type="domain" description="Amine oxidase" evidence="9">
    <location>
        <begin position="187"/>
        <end position="483"/>
    </location>
</feature>
<dbReference type="SUPFAM" id="SSF54373">
    <property type="entry name" value="FAD-linked reductases, C-terminal domain"/>
    <property type="match status" value="1"/>
</dbReference>
<evidence type="ECO:0000256" key="6">
    <source>
        <dbReference type="ARBA" id="ARBA00023002"/>
    </source>
</evidence>
<dbReference type="Gene3D" id="3.90.660.10">
    <property type="match status" value="1"/>
</dbReference>
<evidence type="ECO:0000256" key="4">
    <source>
        <dbReference type="ARBA" id="ARBA00022630"/>
    </source>
</evidence>
<dbReference type="EMBL" id="CP097507">
    <property type="protein sequence ID" value="URE00871.1"/>
    <property type="molecule type" value="Genomic_DNA"/>
</dbReference>
<dbReference type="Gene3D" id="3.50.50.60">
    <property type="entry name" value="FAD/NAD(P)-binding domain"/>
    <property type="match status" value="1"/>
</dbReference>
<comment type="similarity">
    <text evidence="3">Belongs to the flavin monoamine oxidase family.</text>
</comment>
<evidence type="ECO:0000313" key="11">
    <source>
        <dbReference type="Proteomes" id="UP001055439"/>
    </source>
</evidence>
<dbReference type="SUPFAM" id="SSF51905">
    <property type="entry name" value="FAD/NAD(P)-binding domain"/>
    <property type="match status" value="1"/>
</dbReference>
<feature type="binding site" evidence="7">
    <location>
        <begin position="88"/>
        <end position="89"/>
    </location>
    <ligand>
        <name>FAD</name>
        <dbReference type="ChEBI" id="CHEBI:57692"/>
    </ligand>
</feature>
<dbReference type="PROSITE" id="PS50007">
    <property type="entry name" value="PIPLC_X_DOMAIN"/>
    <property type="match status" value="1"/>
</dbReference>
<evidence type="ECO:0000256" key="7">
    <source>
        <dbReference type="PIRSR" id="PIRSR601613-1"/>
    </source>
</evidence>
<dbReference type="InterPro" id="IPR050281">
    <property type="entry name" value="Flavin_monoamine_oxidase"/>
</dbReference>
<proteinExistence type="inferred from homology"/>
<name>A0A9E7FQ51_9LILI</name>
<reference evidence="10" key="1">
    <citation type="submission" date="2022-05" db="EMBL/GenBank/DDBJ databases">
        <title>The Musa troglodytarum L. genome provides insights into the mechanism of non-climacteric behaviour and enrichment of carotenoids.</title>
        <authorList>
            <person name="Wang J."/>
        </authorList>
    </citation>
    <scope>NUCLEOTIDE SEQUENCE</scope>
    <source>
        <tissue evidence="10">Leaf</tissue>
    </source>
</reference>
<dbReference type="GO" id="GO:0006598">
    <property type="term" value="P:polyamine catabolic process"/>
    <property type="evidence" value="ECO:0007669"/>
    <property type="project" value="UniProtKB-ARBA"/>
</dbReference>
<dbReference type="InterPro" id="IPR036188">
    <property type="entry name" value="FAD/NAD-bd_sf"/>
</dbReference>
<feature type="binding site" evidence="7">
    <location>
        <position position="68"/>
    </location>
    <ligand>
        <name>FAD</name>
        <dbReference type="ChEBI" id="CHEBI:57692"/>
    </ligand>
</feature>
<dbReference type="GO" id="GO:0050660">
    <property type="term" value="F:flavin adenine dinucleotide binding"/>
    <property type="evidence" value="ECO:0007669"/>
    <property type="project" value="UniProtKB-ARBA"/>
</dbReference>
<feature type="domain" description="Amine oxidase" evidence="9">
    <location>
        <begin position="67"/>
        <end position="145"/>
    </location>
</feature>
<evidence type="ECO:0000256" key="2">
    <source>
        <dbReference type="ARBA" id="ARBA00004723"/>
    </source>
</evidence>
<dbReference type="AlphaFoldDB" id="A0A9E7FQ51"/>
<dbReference type="PANTHER" id="PTHR10742:SF313">
    <property type="entry name" value="AMINE OXIDASE"/>
    <property type="match status" value="1"/>
</dbReference>
<dbReference type="InterPro" id="IPR002937">
    <property type="entry name" value="Amino_oxidase"/>
</dbReference>
<dbReference type="InterPro" id="IPR001613">
    <property type="entry name" value="Flavin_amine_oxidase"/>
</dbReference>
<dbReference type="Pfam" id="PF01593">
    <property type="entry name" value="Amino_oxidase"/>
    <property type="match status" value="2"/>
</dbReference>
<evidence type="ECO:0000256" key="8">
    <source>
        <dbReference type="SAM" id="MobiDB-lite"/>
    </source>
</evidence>
<dbReference type="FunFam" id="3.90.660.10:FF:000012">
    <property type="entry name" value="Polyamine oxidase 1"/>
    <property type="match status" value="1"/>
</dbReference>
<evidence type="ECO:0000256" key="1">
    <source>
        <dbReference type="ARBA" id="ARBA00001974"/>
    </source>
</evidence>
<protein>
    <submittedName>
        <fullName evidence="10">Flavin containing amine oxidoreductase</fullName>
    </submittedName>
</protein>
<comment type="cofactor">
    <cofactor evidence="1">
        <name>FAD</name>
        <dbReference type="ChEBI" id="CHEBI:57692"/>
    </cofactor>
</comment>
<organism evidence="10 11">
    <name type="scientific">Musa troglodytarum</name>
    <name type="common">fe'i banana</name>
    <dbReference type="NCBI Taxonomy" id="320322"/>
    <lineage>
        <taxon>Eukaryota</taxon>
        <taxon>Viridiplantae</taxon>
        <taxon>Streptophyta</taxon>
        <taxon>Embryophyta</taxon>
        <taxon>Tracheophyta</taxon>
        <taxon>Spermatophyta</taxon>
        <taxon>Magnoliopsida</taxon>
        <taxon>Liliopsida</taxon>
        <taxon>Zingiberales</taxon>
        <taxon>Musaceae</taxon>
        <taxon>Musa</taxon>
    </lineage>
</organism>
<accession>A0A9E7FQ51</accession>
<evidence type="ECO:0000259" key="9">
    <source>
        <dbReference type="Pfam" id="PF01593"/>
    </source>
</evidence>
<dbReference type="OrthoDB" id="5046242at2759"/>
<dbReference type="GO" id="GO:0048046">
    <property type="term" value="C:apoplast"/>
    <property type="evidence" value="ECO:0007669"/>
    <property type="project" value="UniProtKB-ARBA"/>
</dbReference>